<evidence type="ECO:0000313" key="2">
    <source>
        <dbReference type="Proteomes" id="UP000245728"/>
    </source>
</evidence>
<dbReference type="KEGG" id="salh:HMF8227_02345"/>
<dbReference type="RefSeq" id="WP_109340341.1">
    <property type="nucleotide sequence ID" value="NZ_CP029347.1"/>
</dbReference>
<sequence length="336" mass="37514">MQFDYQITADGNDITNTIRPLFKSLEVQDNAGNKPDTLVLTLVDDGRVAFPQRESELEVRTGYAGRGLHMKGRFTVEDIDLGLDQPIITIKASSAKLRWAFRSHRDHTWQNITLQDAINQMAERNGFKAAVSDFFSQFTIEHYLQQGQSDADLAKQWAEEYGATLKATTDRLIFMEKGSNTSASGKALPVVPLALNELVKGSLTLSGSVTYEGVMASWQDLDQAERQSAVAGNRDGQRIKKLPELHDNEAQAQAAADSEWHLLQRKEYQLNIKSMPAVPELTAERVIELSGHRRAQFNTTWVIDSLTETLDDRGFLQKLSAVAPKDSLEGIPRLAR</sequence>
<dbReference type="OrthoDB" id="4070623at2"/>
<keyword evidence="2" id="KW-1185">Reference proteome</keyword>
<evidence type="ECO:0000313" key="1">
    <source>
        <dbReference type="EMBL" id="AWL12797.1"/>
    </source>
</evidence>
<dbReference type="AlphaFoldDB" id="A0A2S2E755"/>
<gene>
    <name evidence="1" type="ORF">HMF8227_02345</name>
</gene>
<proteinExistence type="predicted"/>
<accession>A0A2S2E755</accession>
<reference evidence="1 2" key="1">
    <citation type="submission" date="2018-05" db="EMBL/GenBank/DDBJ databases">
        <title>Salinimonas sp. HMF8227 Genome sequencing and assembly.</title>
        <authorList>
            <person name="Kang H."/>
            <person name="Kang J."/>
            <person name="Cha I."/>
            <person name="Kim H."/>
            <person name="Joh K."/>
        </authorList>
    </citation>
    <scope>NUCLEOTIDE SEQUENCE [LARGE SCALE GENOMIC DNA]</scope>
    <source>
        <strain evidence="1 2">HMF8227</strain>
    </source>
</reference>
<dbReference type="SUPFAM" id="SSF69279">
    <property type="entry name" value="Phage tail proteins"/>
    <property type="match status" value="1"/>
</dbReference>
<name>A0A2S2E755_9ALTE</name>
<dbReference type="Proteomes" id="UP000245728">
    <property type="component" value="Chromosome"/>
</dbReference>
<organism evidence="1 2">
    <name type="scientific">Saliniradius amylolyticus</name>
    <dbReference type="NCBI Taxonomy" id="2183582"/>
    <lineage>
        <taxon>Bacteria</taxon>
        <taxon>Pseudomonadati</taxon>
        <taxon>Pseudomonadota</taxon>
        <taxon>Gammaproteobacteria</taxon>
        <taxon>Alteromonadales</taxon>
        <taxon>Alteromonadaceae</taxon>
        <taxon>Saliniradius</taxon>
    </lineage>
</organism>
<protein>
    <submittedName>
        <fullName evidence="1">Putative baseplate hub protein</fullName>
    </submittedName>
</protein>
<dbReference type="EMBL" id="CP029347">
    <property type="protein sequence ID" value="AWL12797.1"/>
    <property type="molecule type" value="Genomic_DNA"/>
</dbReference>
<dbReference type="Pfam" id="PF05954">
    <property type="entry name" value="Phage_GPD"/>
    <property type="match status" value="1"/>
</dbReference>